<evidence type="ECO:0000256" key="10">
    <source>
        <dbReference type="ARBA" id="ARBA00023239"/>
    </source>
</evidence>
<dbReference type="GO" id="GO:0004794">
    <property type="term" value="F:threonine deaminase activity"/>
    <property type="evidence" value="ECO:0007669"/>
    <property type="project" value="UniProtKB-UniRule"/>
</dbReference>
<dbReference type="InterPro" id="IPR000634">
    <property type="entry name" value="Ser/Thr_deHydtase_PyrdxlP-BS"/>
</dbReference>
<dbReference type="Pfam" id="PF00291">
    <property type="entry name" value="PALP"/>
    <property type="match status" value="1"/>
</dbReference>
<dbReference type="GO" id="GO:0006567">
    <property type="term" value="P:L-threonine catabolic process"/>
    <property type="evidence" value="ECO:0007669"/>
    <property type="project" value="TreeGrafter"/>
</dbReference>
<evidence type="ECO:0000256" key="11">
    <source>
        <dbReference type="ARBA" id="ARBA00023304"/>
    </source>
</evidence>
<dbReference type="PANTHER" id="PTHR48078">
    <property type="entry name" value="THREONINE DEHYDRATASE, MITOCHONDRIAL-RELATED"/>
    <property type="match status" value="1"/>
</dbReference>
<keyword evidence="8" id="KW-0677">Repeat</keyword>
<keyword evidence="10 13" id="KW-0456">Lyase</keyword>
<keyword evidence="16" id="KW-1185">Reference proteome</keyword>
<evidence type="ECO:0000256" key="5">
    <source>
        <dbReference type="ARBA" id="ARBA00011881"/>
    </source>
</evidence>
<dbReference type="PROSITE" id="PS51672">
    <property type="entry name" value="ACT_LIKE"/>
    <property type="match status" value="2"/>
</dbReference>
<evidence type="ECO:0000313" key="15">
    <source>
        <dbReference type="EMBL" id="NNM74950.1"/>
    </source>
</evidence>
<protein>
    <recommendedName>
        <fullName evidence="13">L-threonine dehydratase</fullName>
        <ecNumber evidence="13">4.3.1.19</ecNumber>
    </recommendedName>
    <alternativeName>
        <fullName evidence="13">Threonine deaminase</fullName>
    </alternativeName>
</protein>
<feature type="domain" description="ACT-like" evidence="14">
    <location>
        <begin position="423"/>
        <end position="494"/>
    </location>
</feature>
<dbReference type="EMBL" id="JABEPP010000007">
    <property type="protein sequence ID" value="NNM74950.1"/>
    <property type="molecule type" value="Genomic_DNA"/>
</dbReference>
<dbReference type="CDD" id="cd04907">
    <property type="entry name" value="ACT_ThrD-I_2"/>
    <property type="match status" value="1"/>
</dbReference>
<dbReference type="InterPro" id="IPR036052">
    <property type="entry name" value="TrpB-like_PALP_sf"/>
</dbReference>
<dbReference type="SUPFAM" id="SSF53686">
    <property type="entry name" value="Tryptophan synthase beta subunit-like PLP-dependent enzymes"/>
    <property type="match status" value="1"/>
</dbReference>
<evidence type="ECO:0000256" key="13">
    <source>
        <dbReference type="RuleBase" id="RU362012"/>
    </source>
</evidence>
<dbReference type="Pfam" id="PF00585">
    <property type="entry name" value="Thr_dehydrat_C"/>
    <property type="match status" value="2"/>
</dbReference>
<keyword evidence="7 13" id="KW-0412">Isoleucine biosynthesis</keyword>
<name>A0A849IFM9_9HYPH</name>
<dbReference type="InterPro" id="IPR005787">
    <property type="entry name" value="Thr_deHydtase_biosynth"/>
</dbReference>
<dbReference type="GO" id="GO:0006565">
    <property type="term" value="P:L-serine catabolic process"/>
    <property type="evidence" value="ECO:0007669"/>
    <property type="project" value="TreeGrafter"/>
</dbReference>
<evidence type="ECO:0000256" key="12">
    <source>
        <dbReference type="ARBA" id="ARBA00025527"/>
    </source>
</evidence>
<evidence type="ECO:0000256" key="3">
    <source>
        <dbReference type="ARBA" id="ARBA00004810"/>
    </source>
</evidence>
<dbReference type="PROSITE" id="PS00165">
    <property type="entry name" value="DEHYDRATASE_SER_THR"/>
    <property type="match status" value="1"/>
</dbReference>
<gene>
    <name evidence="13 15" type="primary">ilvA</name>
    <name evidence="15" type="ORF">HJG44_21545</name>
</gene>
<comment type="catalytic activity">
    <reaction evidence="1 13">
        <text>L-threonine = 2-oxobutanoate + NH4(+)</text>
        <dbReference type="Rhea" id="RHEA:22108"/>
        <dbReference type="ChEBI" id="CHEBI:16763"/>
        <dbReference type="ChEBI" id="CHEBI:28938"/>
        <dbReference type="ChEBI" id="CHEBI:57926"/>
        <dbReference type="EC" id="4.3.1.19"/>
    </reaction>
</comment>
<dbReference type="UniPathway" id="UPA00047">
    <property type="reaction ID" value="UER00054"/>
</dbReference>
<dbReference type="NCBIfam" id="NF009130">
    <property type="entry name" value="PRK12483.1"/>
    <property type="match status" value="1"/>
</dbReference>
<sequence length="511" mass="55430">MHDTVRMILTARVYDVAVESPLDPMPRLSARVGAPVLLKREDLQPVFSFKIRGAYNKIAGMSAEALSGGVICASAGNHAQGVALAAARRGVKATIVMPTTTPDIKVEAVRARGGHAVLHGEGFDEAYAHARRLETETGAVFIHPFDDPAIIAGQGTVGLEILRQHADPIEAVFVPIGGGGLAAGVAAIVRFLRPETRIVGVEPEDAASMKAAIEAGDRVILNRVGLFADGVAVRQVGEETFRLCRDLLDEVITVDTDAICAAMKDIFDDTRAIAEPAGALALAGLKAYAERGLEGRGALVAINSGANLNFDRLRHVAERAEIGEGREALIAVTIPERPGSYRRFIQLLGNRSVTEFNYRYADREAAHIFVGVELRDGGREKRQIIERLQAEGFPVVDMSDNEMAKLHVRYMVGGRVEGLPDEVLYRFQFPERPGALLRFLESLRPDWNITLFHYRNHGADFGRVLAGIQIPHTQRPDFAKALDELGYPYTDETDNPAYRLFLAGGNGAAAS</sequence>
<dbReference type="Gene3D" id="3.40.1020.10">
    <property type="entry name" value="Biosynthetic Threonine Deaminase, Domain 3"/>
    <property type="match status" value="1"/>
</dbReference>
<evidence type="ECO:0000256" key="8">
    <source>
        <dbReference type="ARBA" id="ARBA00022737"/>
    </source>
</evidence>
<comment type="caution">
    <text evidence="15">The sequence shown here is derived from an EMBL/GenBank/DDBJ whole genome shotgun (WGS) entry which is preliminary data.</text>
</comment>
<keyword evidence="6 13" id="KW-0028">Amino-acid biosynthesis</keyword>
<evidence type="ECO:0000256" key="1">
    <source>
        <dbReference type="ARBA" id="ARBA00001274"/>
    </source>
</evidence>
<dbReference type="EC" id="4.3.1.19" evidence="13"/>
<keyword evidence="9 13" id="KW-0663">Pyridoxal phosphate</keyword>
<proteinExistence type="inferred from homology"/>
<dbReference type="Gene3D" id="3.40.50.1100">
    <property type="match status" value="2"/>
</dbReference>
<dbReference type="GO" id="GO:0030170">
    <property type="term" value="F:pyridoxal phosphate binding"/>
    <property type="evidence" value="ECO:0007669"/>
    <property type="project" value="InterPro"/>
</dbReference>
<evidence type="ECO:0000256" key="2">
    <source>
        <dbReference type="ARBA" id="ARBA00001933"/>
    </source>
</evidence>
<accession>A0A849IFM9</accession>
<dbReference type="PANTHER" id="PTHR48078:SF11">
    <property type="entry name" value="THREONINE DEHYDRATASE, MITOCHONDRIAL"/>
    <property type="match status" value="1"/>
</dbReference>
<feature type="domain" description="ACT-like" evidence="14">
    <location>
        <begin position="328"/>
        <end position="400"/>
    </location>
</feature>
<dbReference type="CDD" id="cd04906">
    <property type="entry name" value="ACT_ThrD-I_1"/>
    <property type="match status" value="1"/>
</dbReference>
<dbReference type="InterPro" id="IPR001926">
    <property type="entry name" value="TrpB-like_PALP"/>
</dbReference>
<dbReference type="InterPro" id="IPR045865">
    <property type="entry name" value="ACT-like_dom_sf"/>
</dbReference>
<comment type="function">
    <text evidence="12 13">Catalyzes the anaerobic formation of alpha-ketobutyrate and ammonia from threonine in a two-step reaction. The first step involved a dehydration of threonine and a production of enamine intermediates (aminocrotonate), which tautomerizes to its imine form (iminobutyrate). Both intermediates are unstable and short-lived. The second step is the nonenzymatic hydrolysis of the enamine/imine intermediates to form 2-ketobutyrate and free ammonia. In the low water environment of the cell, the second step is accelerated by RidA.</text>
</comment>
<evidence type="ECO:0000313" key="16">
    <source>
        <dbReference type="Proteomes" id="UP000564885"/>
    </source>
</evidence>
<dbReference type="SUPFAM" id="SSF55021">
    <property type="entry name" value="ACT-like"/>
    <property type="match status" value="1"/>
</dbReference>
<dbReference type="GO" id="GO:0009097">
    <property type="term" value="P:isoleucine biosynthetic process"/>
    <property type="evidence" value="ECO:0007669"/>
    <property type="project" value="UniProtKB-UniRule"/>
</dbReference>
<dbReference type="FunFam" id="3.40.50.1100:FF:000008">
    <property type="entry name" value="L-threonine dehydratase"/>
    <property type="match status" value="1"/>
</dbReference>
<dbReference type="GO" id="GO:0003941">
    <property type="term" value="F:L-serine ammonia-lyase activity"/>
    <property type="evidence" value="ECO:0007669"/>
    <property type="project" value="TreeGrafter"/>
</dbReference>
<dbReference type="NCBIfam" id="TIGR01124">
    <property type="entry name" value="ilvA_2Cterm"/>
    <property type="match status" value="1"/>
</dbReference>
<evidence type="ECO:0000256" key="6">
    <source>
        <dbReference type="ARBA" id="ARBA00022605"/>
    </source>
</evidence>
<comment type="cofactor">
    <cofactor evidence="2 13">
        <name>pyridoxal 5'-phosphate</name>
        <dbReference type="ChEBI" id="CHEBI:597326"/>
    </cofactor>
</comment>
<dbReference type="InterPro" id="IPR001721">
    <property type="entry name" value="TD_ACT-like"/>
</dbReference>
<dbReference type="Proteomes" id="UP000564885">
    <property type="component" value="Unassembled WGS sequence"/>
</dbReference>
<comment type="similarity">
    <text evidence="4 13">Belongs to the serine/threonine dehydratase family.</text>
</comment>
<comment type="pathway">
    <text evidence="3 13">Amino-acid biosynthesis; L-isoleucine biosynthesis; 2-oxobutanoate from L-threonine: step 1/1.</text>
</comment>
<dbReference type="InterPro" id="IPR038110">
    <property type="entry name" value="TD_ACT-like_sf"/>
</dbReference>
<evidence type="ECO:0000256" key="7">
    <source>
        <dbReference type="ARBA" id="ARBA00022624"/>
    </source>
</evidence>
<dbReference type="AlphaFoldDB" id="A0A849IFM9"/>
<dbReference type="CDD" id="cd01562">
    <property type="entry name" value="Thr-dehyd"/>
    <property type="match status" value="1"/>
</dbReference>
<keyword evidence="11 13" id="KW-0100">Branched-chain amino acid biosynthesis</keyword>
<dbReference type="NCBIfam" id="NF006674">
    <property type="entry name" value="PRK09224.1"/>
    <property type="match status" value="1"/>
</dbReference>
<organism evidence="15 16">
    <name type="scientific">Enterovirga aerilata</name>
    <dbReference type="NCBI Taxonomy" id="2730920"/>
    <lineage>
        <taxon>Bacteria</taxon>
        <taxon>Pseudomonadati</taxon>
        <taxon>Pseudomonadota</taxon>
        <taxon>Alphaproteobacteria</taxon>
        <taxon>Hyphomicrobiales</taxon>
        <taxon>Methylobacteriaceae</taxon>
        <taxon>Enterovirga</taxon>
    </lineage>
</organism>
<evidence type="ECO:0000256" key="4">
    <source>
        <dbReference type="ARBA" id="ARBA00010869"/>
    </source>
</evidence>
<dbReference type="InterPro" id="IPR050147">
    <property type="entry name" value="Ser/Thr_Dehydratase"/>
</dbReference>
<dbReference type="FunFam" id="3.40.1020.10:FF:000001">
    <property type="entry name" value="L-threonine dehydratase"/>
    <property type="match status" value="1"/>
</dbReference>
<reference evidence="15 16" key="1">
    <citation type="submission" date="2020-04" db="EMBL/GenBank/DDBJ databases">
        <title>Enterovirga sp. isolate from soil.</title>
        <authorList>
            <person name="Chea S."/>
            <person name="Kim D.-U."/>
        </authorList>
    </citation>
    <scope>NUCLEOTIDE SEQUENCE [LARGE SCALE GENOMIC DNA]</scope>
    <source>
        <strain evidence="15 16">DB1703</strain>
    </source>
</reference>
<comment type="subunit">
    <text evidence="5 13">Homotetramer.</text>
</comment>
<dbReference type="RefSeq" id="WP_171220462.1">
    <property type="nucleotide sequence ID" value="NZ_JABEPP010000007.1"/>
</dbReference>
<evidence type="ECO:0000259" key="14">
    <source>
        <dbReference type="PROSITE" id="PS51672"/>
    </source>
</evidence>
<evidence type="ECO:0000256" key="9">
    <source>
        <dbReference type="ARBA" id="ARBA00022898"/>
    </source>
</evidence>